<dbReference type="SUPFAM" id="SSF54373">
    <property type="entry name" value="FAD-linked reductases, C-terminal domain"/>
    <property type="match status" value="1"/>
</dbReference>
<comment type="similarity">
    <text evidence="2">Belongs to the paxM FAD-dependent monooxygenase family.</text>
</comment>
<dbReference type="SUPFAM" id="SSF51905">
    <property type="entry name" value="FAD/NAD(P)-binding domain"/>
    <property type="match status" value="1"/>
</dbReference>
<keyword evidence="5" id="KW-0560">Oxidoreductase</keyword>
<dbReference type="AlphaFoldDB" id="W3X9X9"/>
<dbReference type="PANTHER" id="PTHR46720:SF3">
    <property type="entry name" value="FAD-BINDING DOMAIN-CONTAINING PROTEIN-RELATED"/>
    <property type="match status" value="1"/>
</dbReference>
<dbReference type="HOGENOM" id="CLU_009665_6_3_1"/>
<dbReference type="PANTHER" id="PTHR46720">
    <property type="entry name" value="HYDROXYLASE, PUTATIVE (AFU_ORTHOLOGUE AFUA_3G01460)-RELATED"/>
    <property type="match status" value="1"/>
</dbReference>
<dbReference type="eggNOG" id="KOG2614">
    <property type="taxonomic scope" value="Eukaryota"/>
</dbReference>
<dbReference type="PRINTS" id="PR00420">
    <property type="entry name" value="RNGMNOXGNASE"/>
</dbReference>
<dbReference type="OMA" id="GEMYEWQ"/>
<evidence type="ECO:0000256" key="1">
    <source>
        <dbReference type="ARBA" id="ARBA00005179"/>
    </source>
</evidence>
<keyword evidence="4" id="KW-0274">FAD</keyword>
<dbReference type="OrthoDB" id="417877at2759"/>
<feature type="domain" description="FAD-binding" evidence="6">
    <location>
        <begin position="19"/>
        <end position="352"/>
    </location>
</feature>
<dbReference type="InterPro" id="IPR051104">
    <property type="entry name" value="FAD_monoxygenase"/>
</dbReference>
<dbReference type="RefSeq" id="XP_007833981.1">
    <property type="nucleotide sequence ID" value="XM_007835790.1"/>
</dbReference>
<comment type="pathway">
    <text evidence="1">Secondary metabolite biosynthesis.</text>
</comment>
<evidence type="ECO:0000256" key="2">
    <source>
        <dbReference type="ARBA" id="ARBA00007992"/>
    </source>
</evidence>
<dbReference type="Pfam" id="PF01494">
    <property type="entry name" value="FAD_binding_3"/>
    <property type="match status" value="1"/>
</dbReference>
<reference evidence="8" key="1">
    <citation type="journal article" date="2015" name="BMC Genomics">
        <title>Genomic and transcriptomic analysis of the endophytic fungus Pestalotiopsis fici reveals its lifestyle and high potential for synthesis of natural products.</title>
        <authorList>
            <person name="Wang X."/>
            <person name="Zhang X."/>
            <person name="Liu L."/>
            <person name="Xiang M."/>
            <person name="Wang W."/>
            <person name="Sun X."/>
            <person name="Che Y."/>
            <person name="Guo L."/>
            <person name="Liu G."/>
            <person name="Guo L."/>
            <person name="Wang C."/>
            <person name="Yin W.B."/>
            <person name="Stadler M."/>
            <person name="Zhang X."/>
            <person name="Liu X."/>
        </authorList>
    </citation>
    <scope>NUCLEOTIDE SEQUENCE [LARGE SCALE GENOMIC DNA]</scope>
    <source>
        <strain evidence="8">W106-1 / CGMCC3.15140</strain>
    </source>
</reference>
<dbReference type="GO" id="GO:0044550">
    <property type="term" value="P:secondary metabolite biosynthetic process"/>
    <property type="evidence" value="ECO:0007669"/>
    <property type="project" value="TreeGrafter"/>
</dbReference>
<evidence type="ECO:0000259" key="6">
    <source>
        <dbReference type="Pfam" id="PF01494"/>
    </source>
</evidence>
<keyword evidence="3" id="KW-0285">Flavoprotein</keyword>
<dbReference type="KEGG" id="pfy:PFICI_07209"/>
<accession>W3X9X9</accession>
<evidence type="ECO:0000256" key="3">
    <source>
        <dbReference type="ARBA" id="ARBA00022630"/>
    </source>
</evidence>
<proteinExistence type="inferred from homology"/>
<sequence length="441" mass="48477">MLAPPYSTNASGSPSSPLHVAVIGGGITGVTLALGLEARGISYTLYERTAAFKEIGAGVGFSPNAEVALAALGRHLHAAYKRVAMANGEDYFQWVDGSATDEVIYRLYLGEQGFQGCRRSDFLDELVKMIPEEKVQLGKAAEAIEEVEDGGVRIRFRDGTQDMADIVIGCDGIHSSIRQLVLGKDSPATQPTYSHKFCFRALVPTKEALKTLSNDRTSTRFMYNGPNAHAITYPVTQDLLNVLLVISDPKPWKTEDGRHIARGGRKQEAVDAFADWHPAVKAVVDLMPEEMDKWAIFDMMEHPAPFYGKGRVCIAGDAAHAAGPHLGAGAGFGMEDALVLAELLQAVNEASDQRFRADMCRDMLKVYNDVRYARTQWLVKQSRVACDFFQWTDPYVGSSTERFSREITRIFHQIWEFDIEGSAKDAVSTFREGALSGVAKN</sequence>
<name>W3X9X9_PESFW</name>
<evidence type="ECO:0000256" key="5">
    <source>
        <dbReference type="ARBA" id="ARBA00023002"/>
    </source>
</evidence>
<protein>
    <recommendedName>
        <fullName evidence="6">FAD-binding domain-containing protein</fullName>
    </recommendedName>
</protein>
<evidence type="ECO:0000313" key="8">
    <source>
        <dbReference type="Proteomes" id="UP000030651"/>
    </source>
</evidence>
<evidence type="ECO:0000256" key="4">
    <source>
        <dbReference type="ARBA" id="ARBA00022827"/>
    </source>
</evidence>
<dbReference type="GeneID" id="19272222"/>
<dbReference type="Proteomes" id="UP000030651">
    <property type="component" value="Unassembled WGS sequence"/>
</dbReference>
<dbReference type="InParanoid" id="W3X9X9"/>
<evidence type="ECO:0000313" key="7">
    <source>
        <dbReference type="EMBL" id="ETS82207.1"/>
    </source>
</evidence>
<dbReference type="Gene3D" id="3.50.50.60">
    <property type="entry name" value="FAD/NAD(P)-binding domain"/>
    <property type="match status" value="1"/>
</dbReference>
<dbReference type="InterPro" id="IPR036188">
    <property type="entry name" value="FAD/NAD-bd_sf"/>
</dbReference>
<keyword evidence="8" id="KW-1185">Reference proteome</keyword>
<dbReference type="GO" id="GO:0071949">
    <property type="term" value="F:FAD binding"/>
    <property type="evidence" value="ECO:0007669"/>
    <property type="project" value="InterPro"/>
</dbReference>
<gene>
    <name evidence="7" type="ORF">PFICI_07209</name>
</gene>
<dbReference type="EMBL" id="KI912112">
    <property type="protein sequence ID" value="ETS82207.1"/>
    <property type="molecule type" value="Genomic_DNA"/>
</dbReference>
<organism evidence="7 8">
    <name type="scientific">Pestalotiopsis fici (strain W106-1 / CGMCC3.15140)</name>
    <dbReference type="NCBI Taxonomy" id="1229662"/>
    <lineage>
        <taxon>Eukaryota</taxon>
        <taxon>Fungi</taxon>
        <taxon>Dikarya</taxon>
        <taxon>Ascomycota</taxon>
        <taxon>Pezizomycotina</taxon>
        <taxon>Sordariomycetes</taxon>
        <taxon>Xylariomycetidae</taxon>
        <taxon>Amphisphaeriales</taxon>
        <taxon>Sporocadaceae</taxon>
        <taxon>Pestalotiopsis</taxon>
    </lineage>
</organism>
<dbReference type="InterPro" id="IPR002938">
    <property type="entry name" value="FAD-bd"/>
</dbReference>
<dbReference type="STRING" id="1229662.W3X9X9"/>
<dbReference type="GO" id="GO:0016491">
    <property type="term" value="F:oxidoreductase activity"/>
    <property type="evidence" value="ECO:0007669"/>
    <property type="project" value="UniProtKB-KW"/>
</dbReference>